<dbReference type="InterPro" id="IPR049301">
    <property type="entry name" value="Capsid_Gp10A/Gp10B-like_dom"/>
</dbReference>
<dbReference type="RefSeq" id="WP_051547570.1">
    <property type="nucleotide sequence ID" value="NZ_JAJA02000001.1"/>
</dbReference>
<evidence type="ECO:0000313" key="2">
    <source>
        <dbReference type="EMBL" id="KWS03749.1"/>
    </source>
</evidence>
<proteinExistence type="predicted"/>
<name>A0A108U741_9GAMM</name>
<dbReference type="Pfam" id="PF21703">
    <property type="entry name" value="Gp10A-like"/>
    <property type="match status" value="1"/>
</dbReference>
<dbReference type="OrthoDB" id="1634547at2"/>
<feature type="domain" description="Capsid Gp10A/Gp10B-like" evidence="1">
    <location>
        <begin position="57"/>
        <end position="313"/>
    </location>
</feature>
<accession>A0A108U741</accession>
<dbReference type="EMBL" id="JAJA02000001">
    <property type="protein sequence ID" value="KWS03749.1"/>
    <property type="molecule type" value="Genomic_DNA"/>
</dbReference>
<dbReference type="AlphaFoldDB" id="A0A108U741"/>
<evidence type="ECO:0000259" key="1">
    <source>
        <dbReference type="Pfam" id="PF21703"/>
    </source>
</evidence>
<protein>
    <submittedName>
        <fullName evidence="2">Phage capsid and scaffold</fullName>
    </submittedName>
</protein>
<gene>
    <name evidence="2" type="ORF">AZ78_1298</name>
</gene>
<organism evidence="2 3">
    <name type="scientific">Lysobacter capsici AZ78</name>
    <dbReference type="NCBI Taxonomy" id="1444315"/>
    <lineage>
        <taxon>Bacteria</taxon>
        <taxon>Pseudomonadati</taxon>
        <taxon>Pseudomonadota</taxon>
        <taxon>Gammaproteobacteria</taxon>
        <taxon>Lysobacterales</taxon>
        <taxon>Lysobacteraceae</taxon>
        <taxon>Lysobacter</taxon>
    </lineage>
</organism>
<reference evidence="2 3" key="1">
    <citation type="journal article" date="2014" name="Genome Announc.">
        <title>Draft Genome Sequence of Lysobacter capsici AZ78, a Bacterium Antagonistic to Plant-Pathogenic Oomycetes.</title>
        <authorList>
            <person name="Puopolo G."/>
            <person name="Sonego P."/>
            <person name="Engelen K."/>
            <person name="Pertot I."/>
        </authorList>
    </citation>
    <scope>NUCLEOTIDE SEQUENCE [LARGE SCALE GENOMIC DNA]</scope>
    <source>
        <strain evidence="2 3">AZ78</strain>
    </source>
</reference>
<evidence type="ECO:0000313" key="3">
    <source>
        <dbReference type="Proteomes" id="UP000023435"/>
    </source>
</evidence>
<dbReference type="Proteomes" id="UP000023435">
    <property type="component" value="Unassembled WGS sequence"/>
</dbReference>
<keyword evidence="3" id="KW-1185">Reference proteome</keyword>
<sequence>MADSIPSRPGQINKAGDDWALFIKNYTAEVDAAFVEAYKLEGRIMVRTIEQGKSASFPAIGTIGSRYHVPGTDILGQTVDHNERILTLDPMLISDAFIANIDEAMNHFDVRGEYTRQQGYELARKRMMNELRCAIRAARITTSVVEGQPGGAVIKNTTMATSATVLAAAFRTARQVFDEKNLSDNPADYTAALRPAQYYLLTENKDLIDKDINTESKGSYNEAVIASIARLPIVKINCVPNTNESADTNVLTKYRANYADTVGTIFHRASVGTLQLLGLSVEDVYQGNKQGTLMLSKYALGHGELRADGAIELSKAA</sequence>
<comment type="caution">
    <text evidence="2">The sequence shown here is derived from an EMBL/GenBank/DDBJ whole genome shotgun (WGS) entry which is preliminary data.</text>
</comment>